<sequence>MTADLHLPDPVTQPEFYEGVIAKRAIAWLIDVTVVAILVVPAVVLTAFVGLLFLPLLALCVGFLYRWMTIAGGSATWGMRLMAIELRDAYGRRLDSGLAFLHTAGYALSITTAIVQVASVGLMCVTDRRQGLSDLALGTVMINRRA</sequence>
<evidence type="ECO:0000256" key="4">
    <source>
        <dbReference type="ARBA" id="ARBA00023136"/>
    </source>
</evidence>
<protein>
    <submittedName>
        <fullName evidence="7">RDD family protein</fullName>
    </submittedName>
</protein>
<comment type="caution">
    <text evidence="7">The sequence shown here is derived from an EMBL/GenBank/DDBJ whole genome shotgun (WGS) entry which is preliminary data.</text>
</comment>
<evidence type="ECO:0000313" key="7">
    <source>
        <dbReference type="EMBL" id="ETX28343.1"/>
    </source>
</evidence>
<feature type="transmembrane region" description="Helical" evidence="5">
    <location>
        <begin position="104"/>
        <end position="125"/>
    </location>
</feature>
<name>X7F6H3_9RHOB</name>
<gene>
    <name evidence="7" type="ORF">RISW2_08585</name>
</gene>
<dbReference type="GO" id="GO:0016020">
    <property type="term" value="C:membrane"/>
    <property type="evidence" value="ECO:0007669"/>
    <property type="project" value="UniProtKB-SubCell"/>
</dbReference>
<dbReference type="eggNOG" id="COG1714">
    <property type="taxonomic scope" value="Bacteria"/>
</dbReference>
<dbReference type="Proteomes" id="UP000023430">
    <property type="component" value="Unassembled WGS sequence"/>
</dbReference>
<dbReference type="PATRIC" id="fig|1449351.3.peg.2774"/>
<accession>X7F6H3</accession>
<dbReference type="OrthoDB" id="7270324at2"/>
<keyword evidence="3 5" id="KW-1133">Transmembrane helix</keyword>
<organism evidence="7 8">
    <name type="scientific">Roseivivax isoporae LMG 25204</name>
    <dbReference type="NCBI Taxonomy" id="1449351"/>
    <lineage>
        <taxon>Bacteria</taxon>
        <taxon>Pseudomonadati</taxon>
        <taxon>Pseudomonadota</taxon>
        <taxon>Alphaproteobacteria</taxon>
        <taxon>Rhodobacterales</taxon>
        <taxon>Roseobacteraceae</taxon>
        <taxon>Roseivivax</taxon>
    </lineage>
</organism>
<evidence type="ECO:0000256" key="5">
    <source>
        <dbReference type="SAM" id="Phobius"/>
    </source>
</evidence>
<reference evidence="7 8" key="1">
    <citation type="submission" date="2014-01" db="EMBL/GenBank/DDBJ databases">
        <title>Roseivivax isoporae LMG 25204 Genome Sequencing.</title>
        <authorList>
            <person name="Lai Q."/>
            <person name="Li G."/>
            <person name="Shao Z."/>
        </authorList>
    </citation>
    <scope>NUCLEOTIDE SEQUENCE [LARGE SCALE GENOMIC DNA]</scope>
    <source>
        <strain evidence="7 8">LMG 25204</strain>
    </source>
</reference>
<dbReference type="RefSeq" id="WP_043772211.1">
    <property type="nucleotide sequence ID" value="NZ_JAME01000020.1"/>
</dbReference>
<evidence type="ECO:0000256" key="1">
    <source>
        <dbReference type="ARBA" id="ARBA00004141"/>
    </source>
</evidence>
<proteinExistence type="predicted"/>
<keyword evidence="8" id="KW-1185">Reference proteome</keyword>
<dbReference type="EMBL" id="JAME01000020">
    <property type="protein sequence ID" value="ETX28343.1"/>
    <property type="molecule type" value="Genomic_DNA"/>
</dbReference>
<evidence type="ECO:0000256" key="3">
    <source>
        <dbReference type="ARBA" id="ARBA00022989"/>
    </source>
</evidence>
<feature type="domain" description="RDD" evidence="6">
    <location>
        <begin position="21"/>
        <end position="137"/>
    </location>
</feature>
<dbReference type="InterPro" id="IPR010432">
    <property type="entry name" value="RDD"/>
</dbReference>
<evidence type="ECO:0000256" key="2">
    <source>
        <dbReference type="ARBA" id="ARBA00022692"/>
    </source>
</evidence>
<dbReference type="AlphaFoldDB" id="X7F6H3"/>
<keyword evidence="4 5" id="KW-0472">Membrane</keyword>
<feature type="transmembrane region" description="Helical" evidence="5">
    <location>
        <begin position="25"/>
        <end position="57"/>
    </location>
</feature>
<keyword evidence="2 5" id="KW-0812">Transmembrane</keyword>
<evidence type="ECO:0000259" key="6">
    <source>
        <dbReference type="Pfam" id="PF06271"/>
    </source>
</evidence>
<dbReference type="Pfam" id="PF06271">
    <property type="entry name" value="RDD"/>
    <property type="match status" value="1"/>
</dbReference>
<dbReference type="STRING" id="1449351.RISW2_08585"/>
<comment type="subcellular location">
    <subcellularLocation>
        <location evidence="1">Membrane</location>
        <topology evidence="1">Multi-pass membrane protein</topology>
    </subcellularLocation>
</comment>
<evidence type="ECO:0000313" key="8">
    <source>
        <dbReference type="Proteomes" id="UP000023430"/>
    </source>
</evidence>
<feature type="transmembrane region" description="Helical" evidence="5">
    <location>
        <begin position="64"/>
        <end position="84"/>
    </location>
</feature>